<dbReference type="EMBL" id="HACA01018537">
    <property type="protein sequence ID" value="CDW35898.1"/>
    <property type="molecule type" value="Transcribed_RNA"/>
</dbReference>
<name>A0A0K2UCD9_LEPSM</name>
<proteinExistence type="predicted"/>
<evidence type="ECO:0000256" key="1">
    <source>
        <dbReference type="SAM" id="Coils"/>
    </source>
</evidence>
<dbReference type="AlphaFoldDB" id="A0A0K2UCD9"/>
<feature type="coiled-coil region" evidence="1">
    <location>
        <begin position="129"/>
        <end position="156"/>
    </location>
</feature>
<evidence type="ECO:0000313" key="2">
    <source>
        <dbReference type="EMBL" id="CDW35898.1"/>
    </source>
</evidence>
<feature type="non-terminal residue" evidence="2">
    <location>
        <position position="1"/>
    </location>
</feature>
<reference evidence="2" key="1">
    <citation type="submission" date="2014-05" db="EMBL/GenBank/DDBJ databases">
        <authorList>
            <person name="Chronopoulou M."/>
        </authorList>
    </citation>
    <scope>NUCLEOTIDE SEQUENCE</scope>
    <source>
        <tissue evidence="2">Whole organism</tissue>
    </source>
</reference>
<keyword evidence="1" id="KW-0175">Coiled coil</keyword>
<accession>A0A0K2UCD9</accession>
<protein>
    <submittedName>
        <fullName evidence="2">Uncharacterized protein</fullName>
    </submittedName>
</protein>
<organism evidence="2">
    <name type="scientific">Lepeophtheirus salmonis</name>
    <name type="common">Salmon louse</name>
    <name type="synonym">Caligus salmonis</name>
    <dbReference type="NCBI Taxonomy" id="72036"/>
    <lineage>
        <taxon>Eukaryota</taxon>
        <taxon>Metazoa</taxon>
        <taxon>Ecdysozoa</taxon>
        <taxon>Arthropoda</taxon>
        <taxon>Crustacea</taxon>
        <taxon>Multicrustacea</taxon>
        <taxon>Hexanauplia</taxon>
        <taxon>Copepoda</taxon>
        <taxon>Siphonostomatoida</taxon>
        <taxon>Caligidae</taxon>
        <taxon>Lepeophtheirus</taxon>
    </lineage>
</organism>
<sequence length="337" mass="39565">SELSFQFHSKHDFKFPASLLIDSKPVKILKMVTKSWSLLLLLSLLKVASSVSNSNDEIYILKSEVNTLRAELEAFKLESERPNNLLENEEVLLHWLKRNVMDIRKDLIDEERQRGEDSRRSLGVEERMKGKMERGLEELRARVTEMQLEQETLRSLGEEIKSNIHFYNRIQSSDNSIMDPNIIHIRTKKQMSREFKKMYGRINEFFRRISEVEMSQATLKIRVRDCNTHSNDLINEMERNFSQQIQGLQNVSLSTFATIKSVEEELSQKIQQSDREKSSERNDNKVIQGIISRQHDLETSIGELVRKFNFLLDAKKFKEEEEANKNDLKDTEPQSTR</sequence>